<sequence length="94" mass="10198">MFLYQQALGQSQVLQRAKLQKRSEPAKYSANGEKSSSGRGIKTTGATRALGNWQLVLSESQGKRLLDNLATSPKARKAEATKAPTETNKPLNPV</sequence>
<keyword evidence="3" id="KW-1185">Reference proteome</keyword>
<dbReference type="Proteomes" id="UP000554482">
    <property type="component" value="Unassembled WGS sequence"/>
</dbReference>
<dbReference type="AlphaFoldDB" id="A0A7J6VQE0"/>
<reference evidence="2 3" key="1">
    <citation type="submission" date="2020-06" db="EMBL/GenBank/DDBJ databases">
        <title>Transcriptomic and genomic resources for Thalictrum thalictroides and T. hernandezii: Facilitating candidate gene discovery in an emerging model plant lineage.</title>
        <authorList>
            <person name="Arias T."/>
            <person name="Riano-Pachon D.M."/>
            <person name="Di Stilio V.S."/>
        </authorList>
    </citation>
    <scope>NUCLEOTIDE SEQUENCE [LARGE SCALE GENOMIC DNA]</scope>
    <source>
        <strain evidence="3">cv. WT478/WT964</strain>
        <tissue evidence="2">Leaves</tissue>
    </source>
</reference>
<feature type="region of interest" description="Disordered" evidence="1">
    <location>
        <begin position="19"/>
        <end position="45"/>
    </location>
</feature>
<comment type="caution">
    <text evidence="2">The sequence shown here is derived from an EMBL/GenBank/DDBJ whole genome shotgun (WGS) entry which is preliminary data.</text>
</comment>
<evidence type="ECO:0000256" key="1">
    <source>
        <dbReference type="SAM" id="MobiDB-lite"/>
    </source>
</evidence>
<proteinExistence type="predicted"/>
<feature type="region of interest" description="Disordered" evidence="1">
    <location>
        <begin position="69"/>
        <end position="94"/>
    </location>
</feature>
<dbReference type="EMBL" id="JABWDY010029353">
    <property type="protein sequence ID" value="KAF5186400.1"/>
    <property type="molecule type" value="Genomic_DNA"/>
</dbReference>
<evidence type="ECO:0000313" key="3">
    <source>
        <dbReference type="Proteomes" id="UP000554482"/>
    </source>
</evidence>
<accession>A0A7J6VQE0</accession>
<organism evidence="2 3">
    <name type="scientific">Thalictrum thalictroides</name>
    <name type="common">Rue-anemone</name>
    <name type="synonym">Anemone thalictroides</name>
    <dbReference type="NCBI Taxonomy" id="46969"/>
    <lineage>
        <taxon>Eukaryota</taxon>
        <taxon>Viridiplantae</taxon>
        <taxon>Streptophyta</taxon>
        <taxon>Embryophyta</taxon>
        <taxon>Tracheophyta</taxon>
        <taxon>Spermatophyta</taxon>
        <taxon>Magnoliopsida</taxon>
        <taxon>Ranunculales</taxon>
        <taxon>Ranunculaceae</taxon>
        <taxon>Thalictroideae</taxon>
        <taxon>Thalictrum</taxon>
    </lineage>
</organism>
<evidence type="ECO:0000313" key="2">
    <source>
        <dbReference type="EMBL" id="KAF5186400.1"/>
    </source>
</evidence>
<protein>
    <submittedName>
        <fullName evidence="2">Uncharacterized protein</fullName>
    </submittedName>
</protein>
<feature type="compositionally biased region" description="Polar residues" evidence="1">
    <location>
        <begin position="84"/>
        <end position="94"/>
    </location>
</feature>
<gene>
    <name evidence="2" type="ORF">FRX31_024013</name>
</gene>
<name>A0A7J6VQE0_THATH</name>